<feature type="region of interest" description="Disordered" evidence="1">
    <location>
        <begin position="229"/>
        <end position="257"/>
    </location>
</feature>
<feature type="region of interest" description="Disordered" evidence="1">
    <location>
        <begin position="111"/>
        <end position="216"/>
    </location>
</feature>
<feature type="transmembrane region" description="Helical" evidence="2">
    <location>
        <begin position="337"/>
        <end position="363"/>
    </location>
</feature>
<evidence type="ECO:0000313" key="3">
    <source>
        <dbReference type="EMBL" id="NYJ78792.1"/>
    </source>
</evidence>
<feature type="compositionally biased region" description="Polar residues" evidence="1">
    <location>
        <begin position="195"/>
        <end position="206"/>
    </location>
</feature>
<evidence type="ECO:0000256" key="1">
    <source>
        <dbReference type="SAM" id="MobiDB-lite"/>
    </source>
</evidence>
<keyword evidence="2" id="KW-0812">Transmembrane</keyword>
<feature type="compositionally biased region" description="Polar residues" evidence="1">
    <location>
        <begin position="62"/>
        <end position="72"/>
    </location>
</feature>
<dbReference type="AlphaFoldDB" id="A0A7Z0GMT6"/>
<feature type="compositionally biased region" description="Acidic residues" evidence="1">
    <location>
        <begin position="151"/>
        <end position="162"/>
    </location>
</feature>
<gene>
    <name evidence="3" type="ORF">HNR09_002203</name>
</gene>
<feature type="region of interest" description="Disordered" evidence="1">
    <location>
        <begin position="1"/>
        <end position="94"/>
    </location>
</feature>
<dbReference type="RefSeq" id="WP_179542089.1">
    <property type="nucleotide sequence ID" value="NZ_BAAALL010000001.1"/>
</dbReference>
<evidence type="ECO:0000313" key="4">
    <source>
        <dbReference type="Proteomes" id="UP000535437"/>
    </source>
</evidence>
<sequence length="606" mass="65317">MSAPSPAESDDSPRAEAPESAETPAVPESAEDAELGEVTGPLAEVDPADGEAPDDDDAESEQSSTHPTTESIRLSHATPVLPPESRPEAKDTTLSDFFDTLDARVAEATGRLAGAFRRPEPGEQVSARVDTWPVRDHTEEPEEAPQGQGDAWEDGSSWEEESISAHDDATSYPADLPAHLEEDLADDVDLPDAESASQLDAYQQQDHAPLSLPTADIDPEEDATMVTLPPIDAQTGDPRTSRIALPRPPSGDGRPLPWEVREQQAEQARLQDASAARRRAVILEKASAIEAATGHEDPDSEEFADEEEDLYTYIPPYNLPSRDPDPVPRGQDMARQIFVTIGALAAVTSALWMLGLFTGPAIIGGNGLESLVDGWYSGNRALLTPDAGHYWLWPVIALCLVGHAVYQWTTTQISTPRQRRSGWLVGLASILMLMWTAAVHAGMMTAAVLAALAAALALVDAVRQFTLHTARNAVERRLTDAVVGLFAGWALVGAMSSVSAMLTMMGVRIPGFPAILWAMIGLVACIWVGAFYAMTERGRMTIALGLGWGMFWLIFPRLLSETPSVWVAIGAAMGAFIVILATESRRHRINHAERRAAMGRPVDDII</sequence>
<keyword evidence="4" id="KW-1185">Reference proteome</keyword>
<proteinExistence type="predicted"/>
<feature type="compositionally biased region" description="Acidic residues" evidence="1">
    <location>
        <begin position="46"/>
        <end position="60"/>
    </location>
</feature>
<protein>
    <submittedName>
        <fullName evidence="3">Uncharacterized protein</fullName>
    </submittedName>
</protein>
<keyword evidence="2" id="KW-0472">Membrane</keyword>
<reference evidence="3 4" key="1">
    <citation type="submission" date="2020-07" db="EMBL/GenBank/DDBJ databases">
        <title>Sequencing the genomes of 1000 actinobacteria strains.</title>
        <authorList>
            <person name="Klenk H.-P."/>
        </authorList>
    </citation>
    <scope>NUCLEOTIDE SEQUENCE [LARGE SCALE GENOMIC DNA]</scope>
    <source>
        <strain evidence="3 4">DSM 15475</strain>
    </source>
</reference>
<feature type="transmembrane region" description="Helical" evidence="2">
    <location>
        <begin position="444"/>
        <end position="462"/>
    </location>
</feature>
<feature type="transmembrane region" description="Helical" evidence="2">
    <location>
        <begin position="482"/>
        <end position="502"/>
    </location>
</feature>
<comment type="caution">
    <text evidence="3">The sequence shown here is derived from an EMBL/GenBank/DDBJ whole genome shotgun (WGS) entry which is preliminary data.</text>
</comment>
<feature type="compositionally biased region" description="Acidic residues" evidence="1">
    <location>
        <begin position="183"/>
        <end position="192"/>
    </location>
</feature>
<name>A0A7Z0GMT6_9MICC</name>
<feature type="transmembrane region" description="Helical" evidence="2">
    <location>
        <begin position="565"/>
        <end position="582"/>
    </location>
</feature>
<feature type="transmembrane region" description="Helical" evidence="2">
    <location>
        <begin position="390"/>
        <end position="409"/>
    </location>
</feature>
<organism evidence="3 4">
    <name type="scientific">Nesterenkonia xinjiangensis</name>
    <dbReference type="NCBI Taxonomy" id="225327"/>
    <lineage>
        <taxon>Bacteria</taxon>
        <taxon>Bacillati</taxon>
        <taxon>Actinomycetota</taxon>
        <taxon>Actinomycetes</taxon>
        <taxon>Micrococcales</taxon>
        <taxon>Micrococcaceae</taxon>
        <taxon>Nesterenkonia</taxon>
    </lineage>
</organism>
<feature type="transmembrane region" description="Helical" evidence="2">
    <location>
        <begin position="541"/>
        <end position="559"/>
    </location>
</feature>
<feature type="transmembrane region" description="Helical" evidence="2">
    <location>
        <begin position="421"/>
        <end position="438"/>
    </location>
</feature>
<feature type="transmembrane region" description="Helical" evidence="2">
    <location>
        <begin position="514"/>
        <end position="534"/>
    </location>
</feature>
<evidence type="ECO:0000256" key="2">
    <source>
        <dbReference type="SAM" id="Phobius"/>
    </source>
</evidence>
<keyword evidence="2" id="KW-1133">Transmembrane helix</keyword>
<dbReference type="Proteomes" id="UP000535437">
    <property type="component" value="Unassembled WGS sequence"/>
</dbReference>
<dbReference type="EMBL" id="JACCFY010000001">
    <property type="protein sequence ID" value="NYJ78792.1"/>
    <property type="molecule type" value="Genomic_DNA"/>
</dbReference>
<accession>A0A7Z0GMT6</accession>